<dbReference type="eggNOG" id="COG0840">
    <property type="taxonomic scope" value="Bacteria"/>
</dbReference>
<keyword evidence="1 3" id="KW-0807">Transducer</keyword>
<organism evidence="7 8">
    <name type="scientific">Desulfofarcimen acetoxidans (strain ATCC 49208 / DSM 771 / KCTC 5769 / VKM B-1644 / 5575)</name>
    <name type="common">Desulfotomaculum acetoxidans</name>
    <dbReference type="NCBI Taxonomy" id="485916"/>
    <lineage>
        <taxon>Bacteria</taxon>
        <taxon>Bacillati</taxon>
        <taxon>Bacillota</taxon>
        <taxon>Clostridia</taxon>
        <taxon>Eubacteriales</taxon>
        <taxon>Peptococcaceae</taxon>
        <taxon>Desulfofarcimen</taxon>
    </lineage>
</organism>
<dbReference type="PRINTS" id="PR00260">
    <property type="entry name" value="CHEMTRNSDUCR"/>
</dbReference>
<dbReference type="InterPro" id="IPR004089">
    <property type="entry name" value="MCPsignal_dom"/>
</dbReference>
<dbReference type="PROSITE" id="PS50111">
    <property type="entry name" value="CHEMOTAXIS_TRANSDUC_2"/>
    <property type="match status" value="1"/>
</dbReference>
<evidence type="ECO:0000256" key="3">
    <source>
        <dbReference type="PROSITE-ProRule" id="PRU00284"/>
    </source>
</evidence>
<gene>
    <name evidence="7" type="ordered locus">Dtox_4342</name>
</gene>
<dbReference type="InterPro" id="IPR004090">
    <property type="entry name" value="Chemotax_Me-accpt_rcpt"/>
</dbReference>
<protein>
    <submittedName>
        <fullName evidence="7">Methyl-accepting chemotaxis sensory transducer</fullName>
    </submittedName>
</protein>
<dbReference type="OrthoDB" id="1790929at2"/>
<dbReference type="Pfam" id="PF00015">
    <property type="entry name" value="MCPsignal"/>
    <property type="match status" value="1"/>
</dbReference>
<accession>C8W037</accession>
<name>C8W037_DESAS</name>
<dbReference type="SMART" id="SM00283">
    <property type="entry name" value="MA"/>
    <property type="match status" value="1"/>
</dbReference>
<keyword evidence="4" id="KW-1133">Transmembrane helix</keyword>
<reference evidence="7 8" key="1">
    <citation type="journal article" date="2009" name="Stand. Genomic Sci.">
        <title>Complete genome sequence of Desulfotomaculum acetoxidans type strain (5575).</title>
        <authorList>
            <person name="Spring S."/>
            <person name="Lapidus A."/>
            <person name="Schroder M."/>
            <person name="Gleim D."/>
            <person name="Sims D."/>
            <person name="Meincke L."/>
            <person name="Glavina Del Rio T."/>
            <person name="Tice H."/>
            <person name="Copeland A."/>
            <person name="Cheng J.F."/>
            <person name="Lucas S."/>
            <person name="Chen F."/>
            <person name="Nolan M."/>
            <person name="Bruce D."/>
            <person name="Goodwin L."/>
            <person name="Pitluck S."/>
            <person name="Ivanova N."/>
            <person name="Mavromatis K."/>
            <person name="Mikhailova N."/>
            <person name="Pati A."/>
            <person name="Chen A."/>
            <person name="Palaniappan K."/>
            <person name="Land M."/>
            <person name="Hauser L."/>
            <person name="Chang Y.J."/>
            <person name="Jeffries C.D."/>
            <person name="Chain P."/>
            <person name="Saunders E."/>
            <person name="Brettin T."/>
            <person name="Detter J.C."/>
            <person name="Goker M."/>
            <person name="Bristow J."/>
            <person name="Eisen J.A."/>
            <person name="Markowitz V."/>
            <person name="Hugenholtz P."/>
            <person name="Kyrpides N.C."/>
            <person name="Klenk H.P."/>
            <person name="Han C."/>
        </authorList>
    </citation>
    <scope>NUCLEOTIDE SEQUENCE [LARGE SCALE GENOMIC DNA]</scope>
    <source>
        <strain evidence="8">ATCC 49208 / DSM 771 / VKM B-1644</strain>
    </source>
</reference>
<dbReference type="Pfam" id="PF12729">
    <property type="entry name" value="4HB_MCP_1"/>
    <property type="match status" value="1"/>
</dbReference>
<evidence type="ECO:0000313" key="8">
    <source>
        <dbReference type="Proteomes" id="UP000002217"/>
    </source>
</evidence>
<evidence type="ECO:0000259" key="5">
    <source>
        <dbReference type="PROSITE" id="PS50111"/>
    </source>
</evidence>
<dbReference type="Gene3D" id="1.10.287.950">
    <property type="entry name" value="Methyl-accepting chemotaxis protein"/>
    <property type="match status" value="1"/>
</dbReference>
<dbReference type="InterPro" id="IPR003660">
    <property type="entry name" value="HAMP_dom"/>
</dbReference>
<keyword evidence="4" id="KW-0472">Membrane</keyword>
<comment type="similarity">
    <text evidence="2">Belongs to the methyl-accepting chemotaxis (MCP) protein family.</text>
</comment>
<dbReference type="GO" id="GO:0004888">
    <property type="term" value="F:transmembrane signaling receptor activity"/>
    <property type="evidence" value="ECO:0007669"/>
    <property type="project" value="InterPro"/>
</dbReference>
<proteinExistence type="inferred from homology"/>
<dbReference type="SUPFAM" id="SSF58104">
    <property type="entry name" value="Methyl-accepting chemotaxis protein (MCP) signaling domain"/>
    <property type="match status" value="1"/>
</dbReference>
<dbReference type="RefSeq" id="WP_015759674.1">
    <property type="nucleotide sequence ID" value="NC_013216.1"/>
</dbReference>
<dbReference type="GO" id="GO:0016020">
    <property type="term" value="C:membrane"/>
    <property type="evidence" value="ECO:0007669"/>
    <property type="project" value="InterPro"/>
</dbReference>
<dbReference type="PANTHER" id="PTHR32089">
    <property type="entry name" value="METHYL-ACCEPTING CHEMOTAXIS PROTEIN MCPB"/>
    <property type="match status" value="1"/>
</dbReference>
<dbReference type="STRING" id="485916.Dtox_4342"/>
<dbReference type="GO" id="GO:0007165">
    <property type="term" value="P:signal transduction"/>
    <property type="evidence" value="ECO:0007669"/>
    <property type="project" value="UniProtKB-KW"/>
</dbReference>
<dbReference type="SMART" id="SM00304">
    <property type="entry name" value="HAMP"/>
    <property type="match status" value="1"/>
</dbReference>
<sequence>MKLINLKLTSKIITSFVLVLLIASIASLIAVIQFTDINSEIVELDKNMLPQYYDTVELSKSIDEQVMSLRAYMIYGDDKFAQQFVDVSKKSSDLEVQIINATQQQKDKDIMTKIKNSNDEYTRICIENVIPSVKAGDIEAAKDGGMTVLSNYQETQKLLNDYYAQKNEEIANVVGSINNHANSAKNLIIIFAIAAIVLAMVIAVLLTRMITKPIIETTEEMYKMSEQNDLTERQLVVNSNDEIGILRTAFNKMLISVRKMVLEIKESSTNLAAHSEELSATSEQVTSAVQEVVATINQLAVTVDEQNSSTSQVNLTAVEMSDNARQGSQAVESTMQKMNLINSSVVDSTTVITDLAKKSHEIGLILDVITNIASQTNLLALNAAIEAARAGDAGRGFAVVAEEVRKLAEQSASATKDIADIVREIRDQTGLAVNSMEEVTTVVKDGVSVSEQTGNVLSKLIEEIEQVSSMVDEISKGTENTSNMAQSLAAASQQTNANVEQVSSSAQELTSMAERLQGMTEMYKL</sequence>
<evidence type="ECO:0000313" key="7">
    <source>
        <dbReference type="EMBL" id="ACV65005.1"/>
    </source>
</evidence>
<dbReference type="KEGG" id="dae:Dtox_4342"/>
<dbReference type="EMBL" id="CP001720">
    <property type="protein sequence ID" value="ACV65005.1"/>
    <property type="molecule type" value="Genomic_DNA"/>
</dbReference>
<feature type="transmembrane region" description="Helical" evidence="4">
    <location>
        <begin position="187"/>
        <end position="206"/>
    </location>
</feature>
<evidence type="ECO:0000259" key="6">
    <source>
        <dbReference type="PROSITE" id="PS50885"/>
    </source>
</evidence>
<dbReference type="AlphaFoldDB" id="C8W037"/>
<dbReference type="InterPro" id="IPR024478">
    <property type="entry name" value="HlyB_4HB_MCP"/>
</dbReference>
<evidence type="ECO:0000256" key="4">
    <source>
        <dbReference type="SAM" id="Phobius"/>
    </source>
</evidence>
<keyword evidence="4" id="KW-0812">Transmembrane</keyword>
<dbReference type="CDD" id="cd06225">
    <property type="entry name" value="HAMP"/>
    <property type="match status" value="1"/>
</dbReference>
<dbReference type="PANTHER" id="PTHR32089:SF112">
    <property type="entry name" value="LYSOZYME-LIKE PROTEIN-RELATED"/>
    <property type="match status" value="1"/>
</dbReference>
<dbReference type="Pfam" id="PF00672">
    <property type="entry name" value="HAMP"/>
    <property type="match status" value="1"/>
</dbReference>
<keyword evidence="8" id="KW-1185">Reference proteome</keyword>
<evidence type="ECO:0000256" key="2">
    <source>
        <dbReference type="ARBA" id="ARBA00029447"/>
    </source>
</evidence>
<dbReference type="HOGENOM" id="CLU_000445_107_27_9"/>
<dbReference type="Proteomes" id="UP000002217">
    <property type="component" value="Chromosome"/>
</dbReference>
<dbReference type="CDD" id="cd11386">
    <property type="entry name" value="MCP_signal"/>
    <property type="match status" value="1"/>
</dbReference>
<feature type="domain" description="HAMP" evidence="6">
    <location>
        <begin position="208"/>
        <end position="262"/>
    </location>
</feature>
<dbReference type="PROSITE" id="PS50885">
    <property type="entry name" value="HAMP"/>
    <property type="match status" value="1"/>
</dbReference>
<dbReference type="GO" id="GO:0006935">
    <property type="term" value="P:chemotaxis"/>
    <property type="evidence" value="ECO:0007669"/>
    <property type="project" value="InterPro"/>
</dbReference>
<evidence type="ECO:0000256" key="1">
    <source>
        <dbReference type="ARBA" id="ARBA00023224"/>
    </source>
</evidence>
<feature type="transmembrane region" description="Helical" evidence="4">
    <location>
        <begin position="12"/>
        <end position="34"/>
    </location>
</feature>
<feature type="domain" description="Methyl-accepting transducer" evidence="5">
    <location>
        <begin position="260"/>
        <end position="510"/>
    </location>
</feature>